<evidence type="ECO:0000313" key="1">
    <source>
        <dbReference type="EMBL" id="MDE1345188.1"/>
    </source>
</evidence>
<dbReference type="AlphaFoldDB" id="A0A9X4F6N9"/>
<protein>
    <submittedName>
        <fullName evidence="1">Uncharacterized protein</fullName>
    </submittedName>
</protein>
<proteinExistence type="predicted"/>
<reference evidence="1" key="1">
    <citation type="submission" date="2022-02" db="EMBL/GenBank/DDBJ databases">
        <title>Emergence and expansion in Europe of a Vibrio aestuarianus clonal complex pathogenic for oysters.</title>
        <authorList>
            <person name="Mesnil A."/>
            <person name="Travers M.-A."/>
        </authorList>
    </citation>
    <scope>NUCLEOTIDE SEQUENCE</scope>
    <source>
        <strain evidence="1">19_064_15T1</strain>
    </source>
</reference>
<organism evidence="1 2">
    <name type="scientific">Vibrio aestuarianus</name>
    <dbReference type="NCBI Taxonomy" id="28171"/>
    <lineage>
        <taxon>Bacteria</taxon>
        <taxon>Pseudomonadati</taxon>
        <taxon>Pseudomonadota</taxon>
        <taxon>Gammaproteobacteria</taxon>
        <taxon>Vibrionales</taxon>
        <taxon>Vibrionaceae</taxon>
        <taxon>Vibrio</taxon>
    </lineage>
</organism>
<accession>A0A9X4F6N9</accession>
<dbReference type="EMBL" id="JAKNAX010000003">
    <property type="protein sequence ID" value="MDE1345188.1"/>
    <property type="molecule type" value="Genomic_DNA"/>
</dbReference>
<dbReference type="RefSeq" id="WP_171979493.1">
    <property type="nucleotide sequence ID" value="NZ_JAKNAX010000003.1"/>
</dbReference>
<comment type="caution">
    <text evidence="1">The sequence shown here is derived from an EMBL/GenBank/DDBJ whole genome shotgun (WGS) entry which is preliminary data.</text>
</comment>
<gene>
    <name evidence="1" type="ORF">L9X51_01860</name>
</gene>
<dbReference type="Proteomes" id="UP001140978">
    <property type="component" value="Unassembled WGS sequence"/>
</dbReference>
<name>A0A9X4F6N9_9VIBR</name>
<sequence length="95" mass="10990">MGYSSKEKSNMVRNDHKFFGGEGLHRIYPIVLINGKEFALKRRYDVLTPKLRFMYLLFKVNKAVSMISGYDLYDDASSFFLKKKAPFIGALVENN</sequence>
<evidence type="ECO:0000313" key="2">
    <source>
        <dbReference type="Proteomes" id="UP001140978"/>
    </source>
</evidence>